<evidence type="ECO:0000256" key="7">
    <source>
        <dbReference type="SAM" id="MobiDB-lite"/>
    </source>
</evidence>
<dbReference type="PROSITE" id="PS51032">
    <property type="entry name" value="AP2_ERF"/>
    <property type="match status" value="2"/>
</dbReference>
<name>A0A6A6MNX9_HEVBR</name>
<comment type="caution">
    <text evidence="9">The sequence shown here is derived from an EMBL/GenBank/DDBJ whole genome shotgun (WGS) entry which is preliminary data.</text>
</comment>
<dbReference type="PANTHER" id="PTHR31190">
    <property type="entry name" value="DNA-BINDING DOMAIN"/>
    <property type="match status" value="1"/>
</dbReference>
<dbReference type="CDD" id="cd00018">
    <property type="entry name" value="AP2"/>
    <property type="match status" value="2"/>
</dbReference>
<comment type="subcellular location">
    <subcellularLocation>
        <location evidence="1">Nucleus</location>
    </subcellularLocation>
</comment>
<feature type="region of interest" description="Disordered" evidence="7">
    <location>
        <begin position="185"/>
        <end position="204"/>
    </location>
</feature>
<comment type="similarity">
    <text evidence="6">Belongs to the AP2/ERF transcription factor family. ERF subfamily.</text>
</comment>
<feature type="domain" description="AP2/ERF" evidence="8">
    <location>
        <begin position="112"/>
        <end position="170"/>
    </location>
</feature>
<evidence type="ECO:0000256" key="2">
    <source>
        <dbReference type="ARBA" id="ARBA00023015"/>
    </source>
</evidence>
<gene>
    <name evidence="9" type="ORF">GH714_039257</name>
</gene>
<dbReference type="InterPro" id="IPR036955">
    <property type="entry name" value="AP2/ERF_dom_sf"/>
</dbReference>
<feature type="region of interest" description="Disordered" evidence="7">
    <location>
        <begin position="276"/>
        <end position="304"/>
    </location>
</feature>
<dbReference type="Gene3D" id="3.30.730.10">
    <property type="entry name" value="AP2/ERF domain"/>
    <property type="match status" value="2"/>
</dbReference>
<sequence length="304" mass="33963">MWGENTSLPSLLESIQQHLLEDDFETQATIPPLNFFDDLSFDTLFSDDLPFNVDDLQDSTTYSDLGTSSGWTPVYQFDSTVAETAVPSTIDFESPKEVVVPHSRNAPSKGWQYRGVRRRPWGKYAAEIRDPKKNGARTWLGTYETPEDAAVAYDRAAFKMRGSKAKLNFPHLIGCSDYEPVRVTNKRSSPEHCSSSSSSSSFSWDLEDGCEEKAVGEVWGKYAAEIRDPKKNGARVWLGTYETAEDAALAYDQAAFKLRGSKAKLNFPHLIGSSDYRPPVRVSPKRQSLDPTAALQNKMSKPIE</sequence>
<organism evidence="9 10">
    <name type="scientific">Hevea brasiliensis</name>
    <name type="common">Para rubber tree</name>
    <name type="synonym">Siphonia brasiliensis</name>
    <dbReference type="NCBI Taxonomy" id="3981"/>
    <lineage>
        <taxon>Eukaryota</taxon>
        <taxon>Viridiplantae</taxon>
        <taxon>Streptophyta</taxon>
        <taxon>Embryophyta</taxon>
        <taxon>Tracheophyta</taxon>
        <taxon>Spermatophyta</taxon>
        <taxon>Magnoliopsida</taxon>
        <taxon>eudicotyledons</taxon>
        <taxon>Gunneridae</taxon>
        <taxon>Pentapetalae</taxon>
        <taxon>rosids</taxon>
        <taxon>fabids</taxon>
        <taxon>Malpighiales</taxon>
        <taxon>Euphorbiaceae</taxon>
        <taxon>Crotonoideae</taxon>
        <taxon>Micrandreae</taxon>
        <taxon>Hevea</taxon>
    </lineage>
</organism>
<dbReference type="InterPro" id="IPR001471">
    <property type="entry name" value="AP2/ERF_dom"/>
</dbReference>
<keyword evidence="3" id="KW-0238">DNA-binding</keyword>
<dbReference type="PANTHER" id="PTHR31190:SF102">
    <property type="entry name" value="AP2_ERF DOMAIN-CONTAINING PROTEIN"/>
    <property type="match status" value="1"/>
</dbReference>
<evidence type="ECO:0000259" key="8">
    <source>
        <dbReference type="PROSITE" id="PS51032"/>
    </source>
</evidence>
<dbReference type="EMBL" id="JAAGAX010000005">
    <property type="protein sequence ID" value="KAF2315441.1"/>
    <property type="molecule type" value="Genomic_DNA"/>
</dbReference>
<evidence type="ECO:0000256" key="4">
    <source>
        <dbReference type="ARBA" id="ARBA00023163"/>
    </source>
</evidence>
<protein>
    <recommendedName>
        <fullName evidence="8">AP2/ERF domain-containing protein</fullName>
    </recommendedName>
</protein>
<dbReference type="GO" id="GO:0003677">
    <property type="term" value="F:DNA binding"/>
    <property type="evidence" value="ECO:0007669"/>
    <property type="project" value="UniProtKB-KW"/>
</dbReference>
<dbReference type="GO" id="GO:0003700">
    <property type="term" value="F:DNA-binding transcription factor activity"/>
    <property type="evidence" value="ECO:0007669"/>
    <property type="project" value="InterPro"/>
</dbReference>
<dbReference type="AlphaFoldDB" id="A0A6A6MNX9"/>
<reference evidence="9 10" key="1">
    <citation type="journal article" date="2020" name="Mol. Plant">
        <title>The Chromosome-Based Rubber Tree Genome Provides New Insights into Spurge Genome Evolution and Rubber Biosynthesis.</title>
        <authorList>
            <person name="Liu J."/>
            <person name="Shi C."/>
            <person name="Shi C.C."/>
            <person name="Li W."/>
            <person name="Zhang Q.J."/>
            <person name="Zhang Y."/>
            <person name="Li K."/>
            <person name="Lu H.F."/>
            <person name="Shi C."/>
            <person name="Zhu S.T."/>
            <person name="Xiao Z.Y."/>
            <person name="Nan H."/>
            <person name="Yue Y."/>
            <person name="Zhu X.G."/>
            <person name="Wu Y."/>
            <person name="Hong X.N."/>
            <person name="Fan G.Y."/>
            <person name="Tong Y."/>
            <person name="Zhang D."/>
            <person name="Mao C.L."/>
            <person name="Liu Y.L."/>
            <person name="Hao S.J."/>
            <person name="Liu W.Q."/>
            <person name="Lv M.Q."/>
            <person name="Zhang H.B."/>
            <person name="Liu Y."/>
            <person name="Hu-Tang G.R."/>
            <person name="Wang J.P."/>
            <person name="Wang J.H."/>
            <person name="Sun Y.H."/>
            <person name="Ni S.B."/>
            <person name="Chen W.B."/>
            <person name="Zhang X.C."/>
            <person name="Jiao Y.N."/>
            <person name="Eichler E.E."/>
            <person name="Li G.H."/>
            <person name="Liu X."/>
            <person name="Gao L.Z."/>
        </authorList>
    </citation>
    <scope>NUCLEOTIDE SEQUENCE [LARGE SCALE GENOMIC DNA]</scope>
    <source>
        <strain evidence="10">cv. GT1</strain>
        <tissue evidence="9">Leaf</tissue>
    </source>
</reference>
<keyword evidence="2" id="KW-0805">Transcription regulation</keyword>
<keyword evidence="10" id="KW-1185">Reference proteome</keyword>
<dbReference type="Proteomes" id="UP000467840">
    <property type="component" value="Chromosome 15"/>
</dbReference>
<evidence type="ECO:0000256" key="3">
    <source>
        <dbReference type="ARBA" id="ARBA00023125"/>
    </source>
</evidence>
<dbReference type="SUPFAM" id="SSF54171">
    <property type="entry name" value="DNA-binding domain"/>
    <property type="match status" value="2"/>
</dbReference>
<feature type="compositionally biased region" description="Polar residues" evidence="7">
    <location>
        <begin position="285"/>
        <end position="304"/>
    </location>
</feature>
<feature type="domain" description="AP2/ERF" evidence="8">
    <location>
        <begin position="206"/>
        <end position="268"/>
    </location>
</feature>
<dbReference type="SMART" id="SM00380">
    <property type="entry name" value="AP2"/>
    <property type="match status" value="2"/>
</dbReference>
<dbReference type="InterPro" id="IPR016177">
    <property type="entry name" value="DNA-bd_dom_sf"/>
</dbReference>
<proteinExistence type="inferred from homology"/>
<evidence type="ECO:0000256" key="1">
    <source>
        <dbReference type="ARBA" id="ARBA00004123"/>
    </source>
</evidence>
<evidence type="ECO:0000256" key="5">
    <source>
        <dbReference type="ARBA" id="ARBA00023242"/>
    </source>
</evidence>
<evidence type="ECO:0000313" key="9">
    <source>
        <dbReference type="EMBL" id="KAF2315441.1"/>
    </source>
</evidence>
<evidence type="ECO:0000256" key="6">
    <source>
        <dbReference type="ARBA" id="ARBA00024343"/>
    </source>
</evidence>
<dbReference type="Pfam" id="PF00847">
    <property type="entry name" value="AP2"/>
    <property type="match status" value="2"/>
</dbReference>
<keyword evidence="5" id="KW-0539">Nucleus</keyword>
<accession>A0A6A6MNX9</accession>
<dbReference type="GO" id="GO:0005634">
    <property type="term" value="C:nucleus"/>
    <property type="evidence" value="ECO:0007669"/>
    <property type="project" value="UniProtKB-SubCell"/>
</dbReference>
<dbReference type="FunFam" id="3.30.730.10:FF:000001">
    <property type="entry name" value="Ethylene-responsive transcription factor 2"/>
    <property type="match status" value="1"/>
</dbReference>
<dbReference type="GO" id="GO:0009873">
    <property type="term" value="P:ethylene-activated signaling pathway"/>
    <property type="evidence" value="ECO:0007669"/>
    <property type="project" value="InterPro"/>
</dbReference>
<evidence type="ECO:0000313" key="10">
    <source>
        <dbReference type="Proteomes" id="UP000467840"/>
    </source>
</evidence>
<dbReference type="InterPro" id="IPR044808">
    <property type="entry name" value="ERF_plant"/>
</dbReference>
<dbReference type="PRINTS" id="PR00367">
    <property type="entry name" value="ETHRSPELEMNT"/>
</dbReference>
<keyword evidence="4" id="KW-0804">Transcription</keyword>
<feature type="compositionally biased region" description="Low complexity" evidence="7">
    <location>
        <begin position="191"/>
        <end position="203"/>
    </location>
</feature>